<accession>A0A9P6XQQ3</accession>
<evidence type="ECO:0000313" key="2">
    <source>
        <dbReference type="Proteomes" id="UP000740926"/>
    </source>
</evidence>
<dbReference type="AlphaFoldDB" id="A0A9P6XQQ3"/>
<dbReference type="EMBL" id="JAANIU010012132">
    <property type="protein sequence ID" value="KAG1530631.1"/>
    <property type="molecule type" value="Genomic_DNA"/>
</dbReference>
<keyword evidence="2" id="KW-1185">Reference proteome</keyword>
<gene>
    <name evidence="1" type="ORF">G6F50_017188</name>
</gene>
<organism evidence="1 2">
    <name type="scientific">Rhizopus delemar</name>
    <dbReference type="NCBI Taxonomy" id="936053"/>
    <lineage>
        <taxon>Eukaryota</taxon>
        <taxon>Fungi</taxon>
        <taxon>Fungi incertae sedis</taxon>
        <taxon>Mucoromycota</taxon>
        <taxon>Mucoromycotina</taxon>
        <taxon>Mucoromycetes</taxon>
        <taxon>Mucorales</taxon>
        <taxon>Mucorineae</taxon>
        <taxon>Rhizopodaceae</taxon>
        <taxon>Rhizopus</taxon>
    </lineage>
</organism>
<sequence length="110" mass="12039">MDDADDAPYSSWNMEQRKVGFRPTAGLALIDPTTGQRLAPPAGTCEKFNGEYYTADRLVYNYAANTITNTGRLCGMSADYANWLLTGGAENVSGNLHLGHQPARRVADRR</sequence>
<dbReference type="Proteomes" id="UP000740926">
    <property type="component" value="Unassembled WGS sequence"/>
</dbReference>
<proteinExistence type="predicted"/>
<reference evidence="1 2" key="1">
    <citation type="journal article" date="2020" name="Microb. Genom.">
        <title>Genetic diversity of clinical and environmental Mucorales isolates obtained from an investigation of mucormycosis cases among solid organ transplant recipients.</title>
        <authorList>
            <person name="Nguyen M.H."/>
            <person name="Kaul D."/>
            <person name="Muto C."/>
            <person name="Cheng S.J."/>
            <person name="Richter R.A."/>
            <person name="Bruno V.M."/>
            <person name="Liu G."/>
            <person name="Beyhan S."/>
            <person name="Sundermann A.J."/>
            <person name="Mounaud S."/>
            <person name="Pasculle A.W."/>
            <person name="Nierman W.C."/>
            <person name="Driscoll E."/>
            <person name="Cumbie R."/>
            <person name="Clancy C.J."/>
            <person name="Dupont C.L."/>
        </authorList>
    </citation>
    <scope>NUCLEOTIDE SEQUENCE [LARGE SCALE GENOMIC DNA]</scope>
    <source>
        <strain evidence="1 2">GL24</strain>
    </source>
</reference>
<protein>
    <submittedName>
        <fullName evidence="1">Uncharacterized protein</fullName>
    </submittedName>
</protein>
<name>A0A9P6XQQ3_9FUNG</name>
<comment type="caution">
    <text evidence="1">The sequence shown here is derived from an EMBL/GenBank/DDBJ whole genome shotgun (WGS) entry which is preliminary data.</text>
</comment>
<evidence type="ECO:0000313" key="1">
    <source>
        <dbReference type="EMBL" id="KAG1530631.1"/>
    </source>
</evidence>